<sequence length="165" mass="20020">MFTIEKYSHTVKESLQRSSEELIQQIRKTLDFNYYDQVDLLDYTAFIQPYEISVVMYSMDRNANEVFYHGSESNIFAGSYDLMEDVEYFNLPDDEEDDFWTFYEQHEEEISKIETQIMVDWFKDCWKQAGGERVKLPSYFSFHDYDHCFDLKNNQWMTDGDKWLN</sequence>
<comment type="caution">
    <text evidence="1">The sequence shown here is derived from an EMBL/GenBank/DDBJ whole genome shotgun (WGS) entry which is preliminary data.</text>
</comment>
<evidence type="ECO:0000313" key="1">
    <source>
        <dbReference type="EMBL" id="KIL80104.1"/>
    </source>
</evidence>
<dbReference type="EMBL" id="JXLP01000002">
    <property type="protein sequence ID" value="KIL80104.1"/>
    <property type="molecule type" value="Genomic_DNA"/>
</dbReference>
<accession>A0ABR5AZE6</accession>
<name>A0ABR5AZE6_BACBA</name>
<dbReference type="Proteomes" id="UP000031982">
    <property type="component" value="Unassembled WGS sequence"/>
</dbReference>
<reference evidence="1 2" key="1">
    <citation type="submission" date="2015-01" db="EMBL/GenBank/DDBJ databases">
        <title>Genome Assembly of Bacillus badius MTCC 1458.</title>
        <authorList>
            <person name="Verma A."/>
            <person name="Khatri I."/>
            <person name="Mual P."/>
            <person name="Subramanian S."/>
            <person name="Krishnamurthi S."/>
        </authorList>
    </citation>
    <scope>NUCLEOTIDE SEQUENCE [LARGE SCALE GENOMIC DNA]</scope>
    <source>
        <strain evidence="1 2">MTCC 1458</strain>
    </source>
</reference>
<keyword evidence="2" id="KW-1185">Reference proteome</keyword>
<protein>
    <submittedName>
        <fullName evidence="1">Uncharacterized protein</fullName>
    </submittedName>
</protein>
<proteinExistence type="predicted"/>
<organism evidence="1 2">
    <name type="scientific">Bacillus badius</name>
    <dbReference type="NCBI Taxonomy" id="1455"/>
    <lineage>
        <taxon>Bacteria</taxon>
        <taxon>Bacillati</taxon>
        <taxon>Bacillota</taxon>
        <taxon>Bacilli</taxon>
        <taxon>Bacillales</taxon>
        <taxon>Bacillaceae</taxon>
        <taxon>Pseudobacillus</taxon>
    </lineage>
</organism>
<evidence type="ECO:0000313" key="2">
    <source>
        <dbReference type="Proteomes" id="UP000031982"/>
    </source>
</evidence>
<gene>
    <name evidence="1" type="ORF">SD77_2558</name>
</gene>